<protein>
    <recommendedName>
        <fullName evidence="5">DUF1640 domain-containing protein</fullName>
    </recommendedName>
</protein>
<reference evidence="3" key="1">
    <citation type="submission" date="2019-02" db="EMBL/GenBank/DDBJ databases">
        <authorList>
            <person name="Gruber-Vodicka R. H."/>
            <person name="Seah K. B. B."/>
        </authorList>
    </citation>
    <scope>NUCLEOTIDE SEQUENCE</scope>
    <source>
        <strain evidence="4">BECK_SA2B12</strain>
        <strain evidence="2">BECK_SA2B15</strain>
        <strain evidence="3">BECK_SA2B20</strain>
    </source>
</reference>
<dbReference type="EMBL" id="CAADFI010000123">
    <property type="protein sequence ID" value="VFJ97978.1"/>
    <property type="molecule type" value="Genomic_DNA"/>
</dbReference>
<name>A0A450UZJ1_9GAMM</name>
<dbReference type="EMBL" id="CAADFJ010000114">
    <property type="protein sequence ID" value="VFK03119.1"/>
    <property type="molecule type" value="Genomic_DNA"/>
</dbReference>
<evidence type="ECO:0000313" key="3">
    <source>
        <dbReference type="EMBL" id="VFJ97978.1"/>
    </source>
</evidence>
<keyword evidence="1" id="KW-0812">Transmembrane</keyword>
<gene>
    <name evidence="2" type="ORF">BECKH772A_GA0070896_101065</name>
    <name evidence="3" type="ORF">BECKH772B_GA0070898_101234</name>
    <name evidence="4" type="ORF">BECKH772C_GA0070978_101144</name>
</gene>
<evidence type="ECO:0000313" key="2">
    <source>
        <dbReference type="EMBL" id="VFJ96565.1"/>
    </source>
</evidence>
<keyword evidence="1" id="KW-1133">Transmembrane helix</keyword>
<accession>A0A450UZJ1</accession>
<dbReference type="EMBL" id="CAADFG010000106">
    <property type="protein sequence ID" value="VFJ96565.1"/>
    <property type="molecule type" value="Genomic_DNA"/>
</dbReference>
<dbReference type="AlphaFoldDB" id="A0A450UZJ1"/>
<proteinExistence type="predicted"/>
<organism evidence="3">
    <name type="scientific">Candidatus Kentrum eta</name>
    <dbReference type="NCBI Taxonomy" id="2126337"/>
    <lineage>
        <taxon>Bacteria</taxon>
        <taxon>Pseudomonadati</taxon>
        <taxon>Pseudomonadota</taxon>
        <taxon>Gammaproteobacteria</taxon>
        <taxon>Candidatus Kentrum</taxon>
    </lineage>
</organism>
<evidence type="ECO:0008006" key="5">
    <source>
        <dbReference type="Google" id="ProtNLM"/>
    </source>
</evidence>
<feature type="transmembrane region" description="Helical" evidence="1">
    <location>
        <begin position="67"/>
        <end position="87"/>
    </location>
</feature>
<evidence type="ECO:0000313" key="4">
    <source>
        <dbReference type="EMBL" id="VFK03119.1"/>
    </source>
</evidence>
<evidence type="ECO:0000256" key="1">
    <source>
        <dbReference type="SAM" id="Phobius"/>
    </source>
</evidence>
<sequence length="90" mass="9812">MPAIGFDTLEFANRLKAADVPTKQAEAQAEALSEVFSSGARDLATKSDIGQLGIHLRSEMREMESRLIKWIAALAFAQIGLWVVVLLKIG</sequence>
<keyword evidence="1" id="KW-0472">Membrane</keyword>